<dbReference type="PROSITE" id="PS50076">
    <property type="entry name" value="DNAJ_2"/>
    <property type="match status" value="1"/>
</dbReference>
<feature type="compositionally biased region" description="Basic and acidic residues" evidence="1">
    <location>
        <begin position="209"/>
        <end position="219"/>
    </location>
</feature>
<evidence type="ECO:0000313" key="4">
    <source>
        <dbReference type="Proteomes" id="UP000277580"/>
    </source>
</evidence>
<feature type="domain" description="J" evidence="2">
    <location>
        <begin position="400"/>
        <end position="460"/>
    </location>
</feature>
<dbReference type="CDD" id="cd06257">
    <property type="entry name" value="DnaJ"/>
    <property type="match status" value="1"/>
</dbReference>
<dbReference type="OrthoDB" id="10250354at2759"/>
<dbReference type="PANTHER" id="PTHR44200:SF1">
    <property type="entry name" value="DNAJ HOMOLOG SUBFAMILY C MEMBER 7"/>
    <property type="match status" value="1"/>
</dbReference>
<accession>A0A3N4KBZ2</accession>
<evidence type="ECO:0000313" key="3">
    <source>
        <dbReference type="EMBL" id="RPB06978.1"/>
    </source>
</evidence>
<evidence type="ECO:0000259" key="2">
    <source>
        <dbReference type="PROSITE" id="PS50076"/>
    </source>
</evidence>
<dbReference type="InParanoid" id="A0A3N4KBZ2"/>
<dbReference type="Proteomes" id="UP000277580">
    <property type="component" value="Unassembled WGS sequence"/>
</dbReference>
<organism evidence="3 4">
    <name type="scientific">Morchella conica CCBAS932</name>
    <dbReference type="NCBI Taxonomy" id="1392247"/>
    <lineage>
        <taxon>Eukaryota</taxon>
        <taxon>Fungi</taxon>
        <taxon>Dikarya</taxon>
        <taxon>Ascomycota</taxon>
        <taxon>Pezizomycotina</taxon>
        <taxon>Pezizomycetes</taxon>
        <taxon>Pezizales</taxon>
        <taxon>Morchellaceae</taxon>
        <taxon>Morchella</taxon>
    </lineage>
</organism>
<feature type="region of interest" description="Disordered" evidence="1">
    <location>
        <begin position="1"/>
        <end position="118"/>
    </location>
</feature>
<keyword evidence="4" id="KW-1185">Reference proteome</keyword>
<feature type="compositionally biased region" description="Basic and acidic residues" evidence="1">
    <location>
        <begin position="229"/>
        <end position="240"/>
    </location>
</feature>
<feature type="compositionally biased region" description="Basic residues" evidence="1">
    <location>
        <begin position="36"/>
        <end position="53"/>
    </location>
</feature>
<name>A0A3N4KBZ2_9PEZI</name>
<dbReference type="AlphaFoldDB" id="A0A3N4KBZ2"/>
<dbReference type="EMBL" id="ML119202">
    <property type="protein sequence ID" value="RPB06978.1"/>
    <property type="molecule type" value="Genomic_DNA"/>
</dbReference>
<sequence>MPRNQDKARHQSDLRAESPPIAIRARTRPPAVERHAAKHRAPSRTRAPSKTRARSPVAPVVYSQQEEVPITHQKRPRQVHRRETAPARPEEATAPRRRNSSSSRHRDGDPMASRGYALPHGAQFQGWVSERGWNMNFFTEQVPAPPPPHHAWTPEHNDNPAAPLNWATASVQIPPPPPLHRRYTSDYASHPDPSPPGGWYDDSAAAEPSTRETRKDPLHRNRNFSNAVETERPAARESRKRDHHRPRTDSSTRKDTHQKRDHVQDRAEQGTHYSARFEYVHPTPDGQPGGWYHHGDFPSAHTTYQYTSYETHYQADPYADGIHYDFEQPSFHTYNEGMGYGESSYPRPSASRGDYQEHSGEYQEYHGDYREHHGSSGRHRHEYPSNGAAEAVPPVKDLTKHWVVLGLQEGADEAAIRSAYKKMALKCHPDRQVGKDEREKKRMEELFIKAKAAHDTLLKK</sequence>
<dbReference type="SMART" id="SM00271">
    <property type="entry name" value="DnaJ"/>
    <property type="match status" value="1"/>
</dbReference>
<dbReference type="InterPro" id="IPR001623">
    <property type="entry name" value="DnaJ_domain"/>
</dbReference>
<protein>
    <recommendedName>
        <fullName evidence="2">J domain-containing protein</fullName>
    </recommendedName>
</protein>
<dbReference type="InterPro" id="IPR052758">
    <property type="entry name" value="SRC_co-chaperone"/>
</dbReference>
<dbReference type="SUPFAM" id="SSF46565">
    <property type="entry name" value="Chaperone J-domain"/>
    <property type="match status" value="1"/>
</dbReference>
<feature type="compositionally biased region" description="Basic and acidic residues" evidence="1">
    <location>
        <begin position="1"/>
        <end position="16"/>
    </location>
</feature>
<proteinExistence type="predicted"/>
<dbReference type="PANTHER" id="PTHR44200">
    <property type="entry name" value="DNAJ HOMOLOG SUBFAMILY C MEMBER 7"/>
    <property type="match status" value="1"/>
</dbReference>
<dbReference type="Pfam" id="PF00226">
    <property type="entry name" value="DnaJ"/>
    <property type="match status" value="1"/>
</dbReference>
<dbReference type="PRINTS" id="PR00625">
    <property type="entry name" value="JDOMAIN"/>
</dbReference>
<evidence type="ECO:0000256" key="1">
    <source>
        <dbReference type="SAM" id="MobiDB-lite"/>
    </source>
</evidence>
<reference evidence="3 4" key="1">
    <citation type="journal article" date="2018" name="Nat. Ecol. Evol.">
        <title>Pezizomycetes genomes reveal the molecular basis of ectomycorrhizal truffle lifestyle.</title>
        <authorList>
            <person name="Murat C."/>
            <person name="Payen T."/>
            <person name="Noel B."/>
            <person name="Kuo A."/>
            <person name="Morin E."/>
            <person name="Chen J."/>
            <person name="Kohler A."/>
            <person name="Krizsan K."/>
            <person name="Balestrini R."/>
            <person name="Da Silva C."/>
            <person name="Montanini B."/>
            <person name="Hainaut M."/>
            <person name="Levati E."/>
            <person name="Barry K.W."/>
            <person name="Belfiori B."/>
            <person name="Cichocki N."/>
            <person name="Clum A."/>
            <person name="Dockter R.B."/>
            <person name="Fauchery L."/>
            <person name="Guy J."/>
            <person name="Iotti M."/>
            <person name="Le Tacon F."/>
            <person name="Lindquist E.A."/>
            <person name="Lipzen A."/>
            <person name="Malagnac F."/>
            <person name="Mello A."/>
            <person name="Molinier V."/>
            <person name="Miyauchi S."/>
            <person name="Poulain J."/>
            <person name="Riccioni C."/>
            <person name="Rubini A."/>
            <person name="Sitrit Y."/>
            <person name="Splivallo R."/>
            <person name="Traeger S."/>
            <person name="Wang M."/>
            <person name="Zifcakova L."/>
            <person name="Wipf D."/>
            <person name="Zambonelli A."/>
            <person name="Paolocci F."/>
            <person name="Nowrousian M."/>
            <person name="Ottonello S."/>
            <person name="Baldrian P."/>
            <person name="Spatafora J.W."/>
            <person name="Henrissat B."/>
            <person name="Nagy L.G."/>
            <person name="Aury J.M."/>
            <person name="Wincker P."/>
            <person name="Grigoriev I.V."/>
            <person name="Bonfante P."/>
            <person name="Martin F.M."/>
        </authorList>
    </citation>
    <scope>NUCLEOTIDE SEQUENCE [LARGE SCALE GENOMIC DNA]</scope>
    <source>
        <strain evidence="3 4">CCBAS932</strain>
    </source>
</reference>
<feature type="region of interest" description="Disordered" evidence="1">
    <location>
        <begin position="138"/>
        <end position="271"/>
    </location>
</feature>
<feature type="compositionally biased region" description="Basic and acidic residues" evidence="1">
    <location>
        <begin position="81"/>
        <end position="94"/>
    </location>
</feature>
<feature type="compositionally biased region" description="Low complexity" evidence="1">
    <location>
        <begin position="19"/>
        <end position="30"/>
    </location>
</feature>
<dbReference type="InterPro" id="IPR036869">
    <property type="entry name" value="J_dom_sf"/>
</dbReference>
<dbReference type="Gene3D" id="1.10.287.110">
    <property type="entry name" value="DnaJ domain"/>
    <property type="match status" value="1"/>
</dbReference>
<gene>
    <name evidence="3" type="ORF">P167DRAFT_540464</name>
</gene>